<protein>
    <recommendedName>
        <fullName evidence="3">Peptidoglycan peptidase</fullName>
    </recommendedName>
</protein>
<gene>
    <name evidence="2" type="ORF">Cvel_32348</name>
</gene>
<sequence>MKRPIFSALAILAFATPIGAQEDDTLAGPELGQPSTSLMTAEAAWDWFPGDLVFRNGLNNFDEIVRDNENGQWASVGVIRPSGGGPVAIYVDEQQGVTETPLDLFIAEEAYTVFRVTSLASVRAESFDLGPMALFAGILAMNMPYDTEMMFENGKFYNAELPFAAALNAGVLLVVPKPLRDITGPDAPLGQALLKDRIGHYPCVEATDEEMCWGWMRNLAIVTPGMILASDALEQVYP</sequence>
<dbReference type="AlphaFoldDB" id="A0A0G4HVQ5"/>
<evidence type="ECO:0008006" key="3">
    <source>
        <dbReference type="Google" id="ProtNLM"/>
    </source>
</evidence>
<dbReference type="EMBL" id="CDMZ01004074">
    <property type="protein sequence ID" value="CEM48563.1"/>
    <property type="molecule type" value="Genomic_DNA"/>
</dbReference>
<dbReference type="Gene3D" id="3.90.1720.10">
    <property type="entry name" value="endopeptidase domain like (from Nostoc punctiforme)"/>
    <property type="match status" value="1"/>
</dbReference>
<dbReference type="InterPro" id="IPR038765">
    <property type="entry name" value="Papain-like_cys_pep_sf"/>
</dbReference>
<dbReference type="VEuPathDB" id="CryptoDB:Cvel_32348"/>
<keyword evidence="1" id="KW-0732">Signal</keyword>
<evidence type="ECO:0000256" key="1">
    <source>
        <dbReference type="SAM" id="SignalP"/>
    </source>
</evidence>
<feature type="chain" id="PRO_5005192262" description="Peptidoglycan peptidase" evidence="1">
    <location>
        <begin position="21"/>
        <end position="238"/>
    </location>
</feature>
<reference evidence="2" key="1">
    <citation type="submission" date="2014-11" db="EMBL/GenBank/DDBJ databases">
        <authorList>
            <person name="Otto D Thomas"/>
            <person name="Naeem Raeece"/>
        </authorList>
    </citation>
    <scope>NUCLEOTIDE SEQUENCE</scope>
</reference>
<dbReference type="SUPFAM" id="SSF54001">
    <property type="entry name" value="Cysteine proteinases"/>
    <property type="match status" value="1"/>
</dbReference>
<accession>A0A0G4HVQ5</accession>
<feature type="signal peptide" evidence="1">
    <location>
        <begin position="1"/>
        <end position="20"/>
    </location>
</feature>
<proteinExistence type="predicted"/>
<evidence type="ECO:0000313" key="2">
    <source>
        <dbReference type="EMBL" id="CEM48563.1"/>
    </source>
</evidence>
<name>A0A0G4HVQ5_9ALVE</name>
<organism evidence="2">
    <name type="scientific">Chromera velia CCMP2878</name>
    <dbReference type="NCBI Taxonomy" id="1169474"/>
    <lineage>
        <taxon>Eukaryota</taxon>
        <taxon>Sar</taxon>
        <taxon>Alveolata</taxon>
        <taxon>Colpodellida</taxon>
        <taxon>Chromeraceae</taxon>
        <taxon>Chromera</taxon>
    </lineage>
</organism>